<dbReference type="InterPro" id="IPR006121">
    <property type="entry name" value="HMA_dom"/>
</dbReference>
<dbReference type="PROSITE" id="PS01047">
    <property type="entry name" value="HMA_1"/>
    <property type="match status" value="1"/>
</dbReference>
<dbReference type="AlphaFoldDB" id="A0AAU7W9S1"/>
<proteinExistence type="predicted"/>
<dbReference type="GO" id="GO:0046872">
    <property type="term" value="F:metal ion binding"/>
    <property type="evidence" value="ECO:0007669"/>
    <property type="project" value="UniProtKB-KW"/>
</dbReference>
<dbReference type="RefSeq" id="WP_350348744.1">
    <property type="nucleotide sequence ID" value="NZ_CP158374.1"/>
</dbReference>
<keyword evidence="1" id="KW-0479">Metal-binding</keyword>
<organism evidence="3">
    <name type="scientific">Agromyces sp. G08B096</name>
    <dbReference type="NCBI Taxonomy" id="3156399"/>
    <lineage>
        <taxon>Bacteria</taxon>
        <taxon>Bacillati</taxon>
        <taxon>Actinomycetota</taxon>
        <taxon>Actinomycetes</taxon>
        <taxon>Micrococcales</taxon>
        <taxon>Microbacteriaceae</taxon>
        <taxon>Agromyces</taxon>
    </lineage>
</organism>
<dbReference type="SUPFAM" id="SSF55008">
    <property type="entry name" value="HMA, heavy metal-associated domain"/>
    <property type="match status" value="1"/>
</dbReference>
<dbReference type="Pfam" id="PF00403">
    <property type="entry name" value="HMA"/>
    <property type="match status" value="1"/>
</dbReference>
<dbReference type="Gene3D" id="3.30.70.100">
    <property type="match status" value="1"/>
</dbReference>
<dbReference type="CDD" id="cd00371">
    <property type="entry name" value="HMA"/>
    <property type="match status" value="1"/>
</dbReference>
<gene>
    <name evidence="3" type="ORF">ABIQ69_02080</name>
</gene>
<dbReference type="PROSITE" id="PS50846">
    <property type="entry name" value="HMA_2"/>
    <property type="match status" value="1"/>
</dbReference>
<reference evidence="3" key="1">
    <citation type="submission" date="2024-05" db="EMBL/GenBank/DDBJ databases">
        <authorList>
            <person name="Yu L."/>
        </authorList>
    </citation>
    <scope>NUCLEOTIDE SEQUENCE</scope>
    <source>
        <strain evidence="3">G08B096</strain>
    </source>
</reference>
<dbReference type="InterPro" id="IPR036163">
    <property type="entry name" value="HMA_dom_sf"/>
</dbReference>
<name>A0AAU7W9S1_9MICO</name>
<evidence type="ECO:0000256" key="1">
    <source>
        <dbReference type="ARBA" id="ARBA00022723"/>
    </source>
</evidence>
<dbReference type="EMBL" id="CP158374">
    <property type="protein sequence ID" value="XBX82728.1"/>
    <property type="molecule type" value="Genomic_DNA"/>
</dbReference>
<accession>A0AAU7W9S1</accession>
<protein>
    <submittedName>
        <fullName evidence="3">Heavy metal-associated domain-containing protein</fullName>
    </submittedName>
</protein>
<evidence type="ECO:0000313" key="3">
    <source>
        <dbReference type="EMBL" id="XBX82728.1"/>
    </source>
</evidence>
<sequence>MTTTPADARLLPLADEAADASCSCCAVPATTSASADEQAAATDAIVAEYAVAGMTCGNCVAHVTSDLSALEGVRAVEVDLVAGGVSTVRVTSDVALETDVVAEAVADAGYQVVQR</sequence>
<feature type="domain" description="HMA" evidence="2">
    <location>
        <begin position="45"/>
        <end position="113"/>
    </location>
</feature>
<evidence type="ECO:0000259" key="2">
    <source>
        <dbReference type="PROSITE" id="PS50846"/>
    </source>
</evidence>
<dbReference type="InterPro" id="IPR017969">
    <property type="entry name" value="Heavy-metal-associated_CS"/>
</dbReference>